<keyword evidence="1" id="KW-0812">Transmembrane</keyword>
<sequence length="199" mass="22878">MSKWKKRLLILLSLIFLAGIIPGIVISKLETKGQSNIFKILALIFSSIAFVCLMWDIISTIMIRKDIGESKFKLVAKTKKGLKAMLLFFIILFFIELLIVIFSKDISNLPLCILMLMLVANQAFHFASENCIVENGIINWGVYHRWENIRKYKIGDNCLVEFDITKKGLGVELENRASFYCNEEEKEAVEEFLKIKCKS</sequence>
<evidence type="ECO:0000313" key="3">
    <source>
        <dbReference type="Proteomes" id="UP000286268"/>
    </source>
</evidence>
<organism evidence="2 3">
    <name type="scientific">Clostridium manihotivorum</name>
    <dbReference type="NCBI Taxonomy" id="2320868"/>
    <lineage>
        <taxon>Bacteria</taxon>
        <taxon>Bacillati</taxon>
        <taxon>Bacillota</taxon>
        <taxon>Clostridia</taxon>
        <taxon>Eubacteriales</taxon>
        <taxon>Clostridiaceae</taxon>
        <taxon>Clostridium</taxon>
    </lineage>
</organism>
<feature type="transmembrane region" description="Helical" evidence="1">
    <location>
        <begin position="84"/>
        <end position="102"/>
    </location>
</feature>
<dbReference type="OrthoDB" id="1938784at2"/>
<name>A0A3R5QU27_9CLOT</name>
<keyword evidence="1" id="KW-1133">Transmembrane helix</keyword>
<evidence type="ECO:0000313" key="2">
    <source>
        <dbReference type="EMBL" id="QAA32541.1"/>
    </source>
</evidence>
<dbReference type="RefSeq" id="WP_128213330.1">
    <property type="nucleotide sequence ID" value="NZ_CP025746.1"/>
</dbReference>
<dbReference type="Proteomes" id="UP000286268">
    <property type="component" value="Chromosome"/>
</dbReference>
<proteinExistence type="predicted"/>
<evidence type="ECO:0000256" key="1">
    <source>
        <dbReference type="SAM" id="Phobius"/>
    </source>
</evidence>
<evidence type="ECO:0008006" key="4">
    <source>
        <dbReference type="Google" id="ProtNLM"/>
    </source>
</evidence>
<dbReference type="EMBL" id="CP025746">
    <property type="protein sequence ID" value="QAA32541.1"/>
    <property type="molecule type" value="Genomic_DNA"/>
</dbReference>
<protein>
    <recommendedName>
        <fullName evidence="4">DUF5673 domain-containing protein</fullName>
    </recommendedName>
</protein>
<accession>A0A3R5QU27</accession>
<dbReference type="AlphaFoldDB" id="A0A3R5QU27"/>
<feature type="transmembrane region" description="Helical" evidence="1">
    <location>
        <begin position="37"/>
        <end position="63"/>
    </location>
</feature>
<reference evidence="2 3" key="1">
    <citation type="submission" date="2018-01" db="EMBL/GenBank/DDBJ databases">
        <title>Genome Sequencing and Assembly of Anaerobacter polyendosporus strain CT4.</title>
        <authorList>
            <person name="Tachaapaikoon C."/>
            <person name="Sutheeworapong S."/>
            <person name="Jenjaroenpun P."/>
            <person name="Wongsurawat T."/>
            <person name="Nookeaw I."/>
            <person name="Cheawchanlertfa P."/>
            <person name="Kosugi A."/>
            <person name="Cheevadhanarak S."/>
            <person name="Ratanakhanokchai K."/>
        </authorList>
    </citation>
    <scope>NUCLEOTIDE SEQUENCE [LARGE SCALE GENOMIC DNA]</scope>
    <source>
        <strain evidence="2 3">CT4</strain>
    </source>
</reference>
<gene>
    <name evidence="2" type="ORF">C1I91_13365</name>
</gene>
<keyword evidence="1" id="KW-0472">Membrane</keyword>
<keyword evidence="3" id="KW-1185">Reference proteome</keyword>
<dbReference type="KEGG" id="cmah:C1I91_13365"/>